<evidence type="ECO:0000256" key="1">
    <source>
        <dbReference type="SAM" id="MobiDB-lite"/>
    </source>
</evidence>
<feature type="transmembrane region" description="Helical" evidence="2">
    <location>
        <begin position="59"/>
        <end position="76"/>
    </location>
</feature>
<name>A0A2K8PQ80_STRLA</name>
<proteinExistence type="predicted"/>
<dbReference type="EMBL" id="CP024985">
    <property type="protein sequence ID" value="ATZ28618.1"/>
    <property type="molecule type" value="Genomic_DNA"/>
</dbReference>
<reference evidence="3 4" key="1">
    <citation type="submission" date="2017-11" db="EMBL/GenBank/DDBJ databases">
        <title>Complete genome sequence of Streptomyces lavendulae subsp. lavendulae CCM 3239 (formerly 'Streptomyces aureofaciens CCM 3239'), the producer of the angucycline-type antibiotic auricin.</title>
        <authorList>
            <person name="Busche T."/>
            <person name="Novakova R."/>
            <person name="Al'Dilaimi A."/>
            <person name="Homerova D."/>
            <person name="Feckova L."/>
            <person name="Rezuchova B."/>
            <person name="Mingyar E."/>
            <person name="Csolleiova D."/>
            <person name="Bekeova C."/>
            <person name="Winkler A."/>
            <person name="Sevcikova B."/>
            <person name="Kalinowski J."/>
            <person name="Kormanec J."/>
            <person name="Ruckert C."/>
        </authorList>
    </citation>
    <scope>NUCLEOTIDE SEQUENCE [LARGE SCALE GENOMIC DNA]</scope>
    <source>
        <strain evidence="3 4">CCM 3239</strain>
    </source>
</reference>
<protein>
    <submittedName>
        <fullName evidence="3">Uncharacterized protein</fullName>
    </submittedName>
</protein>
<dbReference type="GeneID" id="49387825"/>
<dbReference type="Proteomes" id="UP000231791">
    <property type="component" value="Chromosome"/>
</dbReference>
<evidence type="ECO:0000313" key="4">
    <source>
        <dbReference type="Proteomes" id="UP000231791"/>
    </source>
</evidence>
<dbReference type="RefSeq" id="WP_030235440.1">
    <property type="nucleotide sequence ID" value="NZ_CP024985.1"/>
</dbReference>
<evidence type="ECO:0000313" key="3">
    <source>
        <dbReference type="EMBL" id="ATZ28618.1"/>
    </source>
</evidence>
<dbReference type="OrthoDB" id="4333532at2"/>
<keyword evidence="2" id="KW-1133">Transmembrane helix</keyword>
<organism evidence="3 4">
    <name type="scientific">Streptomyces lavendulae subsp. lavendulae</name>
    <dbReference type="NCBI Taxonomy" id="58340"/>
    <lineage>
        <taxon>Bacteria</taxon>
        <taxon>Bacillati</taxon>
        <taxon>Actinomycetota</taxon>
        <taxon>Actinomycetes</taxon>
        <taxon>Kitasatosporales</taxon>
        <taxon>Streptomycetaceae</taxon>
        <taxon>Streptomyces</taxon>
    </lineage>
</organism>
<dbReference type="KEGG" id="slx:SLAV_34235"/>
<gene>
    <name evidence="3" type="ORF">SLAV_34235</name>
</gene>
<accession>A0A2K8PQ80</accession>
<keyword evidence="4" id="KW-1185">Reference proteome</keyword>
<feature type="compositionally biased region" description="Low complexity" evidence="1">
    <location>
        <begin position="8"/>
        <end position="19"/>
    </location>
</feature>
<feature type="transmembrane region" description="Helical" evidence="2">
    <location>
        <begin position="35"/>
        <end position="53"/>
    </location>
</feature>
<evidence type="ECO:0000256" key="2">
    <source>
        <dbReference type="SAM" id="Phobius"/>
    </source>
</evidence>
<dbReference type="AlphaFoldDB" id="A0A2K8PQ80"/>
<feature type="region of interest" description="Disordered" evidence="1">
    <location>
        <begin position="1"/>
        <end position="21"/>
    </location>
</feature>
<sequence length="186" mass="20248">MGRRFTQAATGAPGTEAAPSEPFVHDTHWAAERRSALGVAFLLLTALFAMDAGFGTLDVIRGILWTGLACLLFVILHPPRVSVGPGLLTARGLLLADTVRTDSLVSVRWSDGVAQRLVLRDARGGRVEIDPAVLVRNPAMWRRLDTDTRTSVRRGTLLRGATALRQLAERIDRETALTVFRVSGLR</sequence>
<keyword evidence="2" id="KW-0472">Membrane</keyword>
<keyword evidence="2" id="KW-0812">Transmembrane</keyword>